<evidence type="ECO:0000313" key="3">
    <source>
        <dbReference type="EMBL" id="CAA0827662.1"/>
    </source>
</evidence>
<gene>
    <name evidence="3" type="ORF">SHERM_23357</name>
</gene>
<proteinExistence type="predicted"/>
<evidence type="ECO:0000256" key="1">
    <source>
        <dbReference type="SAM" id="MobiDB-lite"/>
    </source>
</evidence>
<feature type="compositionally biased region" description="Basic and acidic residues" evidence="1">
    <location>
        <begin position="215"/>
        <end position="237"/>
    </location>
</feature>
<dbReference type="Proteomes" id="UP001153555">
    <property type="component" value="Unassembled WGS sequence"/>
</dbReference>
<name>A0A9N7RFR5_STRHE</name>
<comment type="caution">
    <text evidence="3">The sequence shown here is derived from an EMBL/GenBank/DDBJ whole genome shotgun (WGS) entry which is preliminary data.</text>
</comment>
<feature type="region of interest" description="Disordered" evidence="1">
    <location>
        <begin position="159"/>
        <end position="187"/>
    </location>
</feature>
<accession>A0A9N7RFR5</accession>
<reference evidence="3" key="1">
    <citation type="submission" date="2019-12" db="EMBL/GenBank/DDBJ databases">
        <authorList>
            <person name="Scholes J."/>
        </authorList>
    </citation>
    <scope>NUCLEOTIDE SEQUENCE</scope>
</reference>
<feature type="transmembrane region" description="Helical" evidence="2">
    <location>
        <begin position="65"/>
        <end position="86"/>
    </location>
</feature>
<evidence type="ECO:0008006" key="5">
    <source>
        <dbReference type="Google" id="ProtNLM"/>
    </source>
</evidence>
<keyword evidence="4" id="KW-1185">Reference proteome</keyword>
<feature type="compositionally biased region" description="Basic and acidic residues" evidence="1">
    <location>
        <begin position="159"/>
        <end position="180"/>
    </location>
</feature>
<organism evidence="3 4">
    <name type="scientific">Striga hermonthica</name>
    <name type="common">Purple witchweed</name>
    <name type="synonym">Buchnera hermonthica</name>
    <dbReference type="NCBI Taxonomy" id="68872"/>
    <lineage>
        <taxon>Eukaryota</taxon>
        <taxon>Viridiplantae</taxon>
        <taxon>Streptophyta</taxon>
        <taxon>Embryophyta</taxon>
        <taxon>Tracheophyta</taxon>
        <taxon>Spermatophyta</taxon>
        <taxon>Magnoliopsida</taxon>
        <taxon>eudicotyledons</taxon>
        <taxon>Gunneridae</taxon>
        <taxon>Pentapetalae</taxon>
        <taxon>asterids</taxon>
        <taxon>lamiids</taxon>
        <taxon>Lamiales</taxon>
        <taxon>Orobanchaceae</taxon>
        <taxon>Buchnereae</taxon>
        <taxon>Striga</taxon>
    </lineage>
</organism>
<sequence>MNSVNFHDAKAEKANAIARRRRMQRITALFRFAELLIFLITASRFSTQLAFYPNLSAAWFKGIPAALASHRFIFLAGNAIVVVLLLKSGRFSPDGGGEAVDIYDEYTRRSRGDDRRNIGEEERRGPGGVCGYGVVGAGGKMNRCGSEIVGRAAGRGEEVRRDLRRSASERCRESSGDGGRRAAGGAGGYGVVGAERKMNRCRSEIVGRAAGRREEVRRDLRRSASERCRESDGDGGRRAAGGGCSFAEEEMSGEEFRRTVEAFIARQQRILREE</sequence>
<keyword evidence="2" id="KW-1133">Transmembrane helix</keyword>
<dbReference type="EMBL" id="CACSLK010027752">
    <property type="protein sequence ID" value="CAA0827662.1"/>
    <property type="molecule type" value="Genomic_DNA"/>
</dbReference>
<protein>
    <recommendedName>
        <fullName evidence="5">DUF4408 domain-containing protein</fullName>
    </recommendedName>
</protein>
<dbReference type="PANTHER" id="PTHR33640:SF8">
    <property type="entry name" value="TRANSMEMBRANE PROTEIN"/>
    <property type="match status" value="1"/>
</dbReference>
<dbReference type="AlphaFoldDB" id="A0A9N7RFR5"/>
<dbReference type="PANTHER" id="PTHR33640">
    <property type="entry name" value="TRANSMEMBRANE PROTEIN"/>
    <property type="match status" value="1"/>
</dbReference>
<feature type="transmembrane region" description="Helical" evidence="2">
    <location>
        <begin position="28"/>
        <end position="45"/>
    </location>
</feature>
<dbReference type="OrthoDB" id="1095087at2759"/>
<evidence type="ECO:0000256" key="2">
    <source>
        <dbReference type="SAM" id="Phobius"/>
    </source>
</evidence>
<keyword evidence="2" id="KW-0812">Transmembrane</keyword>
<keyword evidence="2" id="KW-0472">Membrane</keyword>
<feature type="region of interest" description="Disordered" evidence="1">
    <location>
        <begin position="215"/>
        <end position="246"/>
    </location>
</feature>
<evidence type="ECO:0000313" key="4">
    <source>
        <dbReference type="Proteomes" id="UP001153555"/>
    </source>
</evidence>